<protein>
    <submittedName>
        <fullName evidence="1">Uncharacterized protein</fullName>
    </submittedName>
</protein>
<reference evidence="1 2" key="1">
    <citation type="submission" date="2012-12" db="EMBL/GenBank/DDBJ databases">
        <title>Genome assembly of Fulvivirga imtechensis AK7.</title>
        <authorList>
            <person name="Nupur N."/>
            <person name="Khatri I."/>
            <person name="Kumar R."/>
            <person name="Subramanian S."/>
            <person name="Pinnaka A."/>
        </authorList>
    </citation>
    <scope>NUCLEOTIDE SEQUENCE [LARGE SCALE GENOMIC DNA]</scope>
    <source>
        <strain evidence="1 2">AK7</strain>
    </source>
</reference>
<gene>
    <name evidence="1" type="ORF">C900_04477</name>
</gene>
<dbReference type="Proteomes" id="UP000011135">
    <property type="component" value="Unassembled WGS sequence"/>
</dbReference>
<keyword evidence="2" id="KW-1185">Reference proteome</keyword>
<dbReference type="AlphaFoldDB" id="L8JR29"/>
<evidence type="ECO:0000313" key="2">
    <source>
        <dbReference type="Proteomes" id="UP000011135"/>
    </source>
</evidence>
<proteinExistence type="predicted"/>
<comment type="caution">
    <text evidence="1">The sequence shown here is derived from an EMBL/GenBank/DDBJ whole genome shotgun (WGS) entry which is preliminary data.</text>
</comment>
<sequence length="37" mass="4248">MKKPFSSLIVLAVRPNKGLKVRTKQAMDLELRSELIH</sequence>
<name>L8JR29_9BACT</name>
<dbReference type="STRING" id="1237149.C900_04477"/>
<dbReference type="EMBL" id="AMZN01000064">
    <property type="protein sequence ID" value="ELR69954.1"/>
    <property type="molecule type" value="Genomic_DNA"/>
</dbReference>
<accession>L8JR29</accession>
<evidence type="ECO:0000313" key="1">
    <source>
        <dbReference type="EMBL" id="ELR69954.1"/>
    </source>
</evidence>
<organism evidence="1 2">
    <name type="scientific">Fulvivirga imtechensis AK7</name>
    <dbReference type="NCBI Taxonomy" id="1237149"/>
    <lineage>
        <taxon>Bacteria</taxon>
        <taxon>Pseudomonadati</taxon>
        <taxon>Bacteroidota</taxon>
        <taxon>Cytophagia</taxon>
        <taxon>Cytophagales</taxon>
        <taxon>Fulvivirgaceae</taxon>
        <taxon>Fulvivirga</taxon>
    </lineage>
</organism>